<dbReference type="Gene3D" id="1.20.1250.20">
    <property type="entry name" value="MFS general substrate transporter like domains"/>
    <property type="match status" value="1"/>
</dbReference>
<dbReference type="PANTHER" id="PTHR23513:SF6">
    <property type="entry name" value="MAJOR FACILITATOR SUPERFAMILY ASSOCIATED DOMAIN-CONTAINING PROTEIN"/>
    <property type="match status" value="1"/>
</dbReference>
<feature type="transmembrane region" description="Helical" evidence="8">
    <location>
        <begin position="77"/>
        <end position="96"/>
    </location>
</feature>
<dbReference type="PANTHER" id="PTHR23513">
    <property type="entry name" value="INTEGRAL MEMBRANE EFFLUX PROTEIN-RELATED"/>
    <property type="match status" value="1"/>
</dbReference>
<dbReference type="Pfam" id="PF05977">
    <property type="entry name" value="MFS_3"/>
    <property type="match status" value="1"/>
</dbReference>
<dbReference type="PROSITE" id="PS50850">
    <property type="entry name" value="MFS"/>
    <property type="match status" value="1"/>
</dbReference>
<keyword evidence="4 8" id="KW-0812">Transmembrane</keyword>
<dbReference type="EMBL" id="CP120997">
    <property type="protein sequence ID" value="WLQ32280.1"/>
    <property type="molecule type" value="Genomic_DNA"/>
</dbReference>
<dbReference type="InterPro" id="IPR010290">
    <property type="entry name" value="TM_effector"/>
</dbReference>
<dbReference type="RefSeq" id="WP_306051158.1">
    <property type="nucleotide sequence ID" value="NZ_CP120997.1"/>
</dbReference>
<gene>
    <name evidence="10" type="ORF">P8A18_01925</name>
</gene>
<evidence type="ECO:0000256" key="4">
    <source>
        <dbReference type="ARBA" id="ARBA00022692"/>
    </source>
</evidence>
<feature type="region of interest" description="Disordered" evidence="7">
    <location>
        <begin position="423"/>
        <end position="451"/>
    </location>
</feature>
<keyword evidence="6 8" id="KW-0472">Membrane</keyword>
<name>A0ABY9HCQ9_9ACTN</name>
<proteinExistence type="predicted"/>
<dbReference type="InterPro" id="IPR020846">
    <property type="entry name" value="MFS_dom"/>
</dbReference>
<evidence type="ECO:0000256" key="5">
    <source>
        <dbReference type="ARBA" id="ARBA00022989"/>
    </source>
</evidence>
<evidence type="ECO:0000256" key="6">
    <source>
        <dbReference type="ARBA" id="ARBA00023136"/>
    </source>
</evidence>
<feature type="compositionally biased region" description="Low complexity" evidence="7">
    <location>
        <begin position="428"/>
        <end position="443"/>
    </location>
</feature>
<keyword evidence="3" id="KW-1003">Cell membrane</keyword>
<evidence type="ECO:0000256" key="3">
    <source>
        <dbReference type="ARBA" id="ARBA00022475"/>
    </source>
</evidence>
<dbReference type="Proteomes" id="UP001239522">
    <property type="component" value="Chromosome"/>
</dbReference>
<keyword evidence="11" id="KW-1185">Reference proteome</keyword>
<evidence type="ECO:0000256" key="1">
    <source>
        <dbReference type="ARBA" id="ARBA00004651"/>
    </source>
</evidence>
<evidence type="ECO:0000313" key="10">
    <source>
        <dbReference type="EMBL" id="WLQ32280.1"/>
    </source>
</evidence>
<keyword evidence="2" id="KW-0813">Transport</keyword>
<feature type="transmembrane region" description="Helical" evidence="8">
    <location>
        <begin position="331"/>
        <end position="356"/>
    </location>
</feature>
<feature type="transmembrane region" description="Helical" evidence="8">
    <location>
        <begin position="103"/>
        <end position="120"/>
    </location>
</feature>
<feature type="transmembrane region" description="Helical" evidence="8">
    <location>
        <begin position="368"/>
        <end position="388"/>
    </location>
</feature>
<evidence type="ECO:0000256" key="2">
    <source>
        <dbReference type="ARBA" id="ARBA00022448"/>
    </source>
</evidence>
<reference evidence="10 11" key="1">
    <citation type="submission" date="2023-03" db="EMBL/GenBank/DDBJ databases">
        <title>Isolation and description of six Streptomyces strains from soil environments, able to metabolize different microbial glucans.</title>
        <authorList>
            <person name="Widen T."/>
            <person name="Larsbrink J."/>
        </authorList>
    </citation>
    <scope>NUCLEOTIDE SEQUENCE [LARGE SCALE GENOMIC DNA]</scope>
    <source>
        <strain evidence="10 11">Mut1</strain>
    </source>
</reference>
<feature type="region of interest" description="Disordered" evidence="7">
    <location>
        <begin position="195"/>
        <end position="214"/>
    </location>
</feature>
<protein>
    <submittedName>
        <fullName evidence="10">MFS transporter</fullName>
    </submittedName>
</protein>
<feature type="transmembrane region" description="Helical" evidence="8">
    <location>
        <begin position="168"/>
        <end position="191"/>
    </location>
</feature>
<dbReference type="SUPFAM" id="SSF103473">
    <property type="entry name" value="MFS general substrate transporter"/>
    <property type="match status" value="1"/>
</dbReference>
<sequence>MGALRQLLLQQRDYRLVLSAGLISLTGDWVLRTGLAYQIFHITGSTLASGGMLLASFLPQVLLGSTAGALVDRWDRLRTMITANVLLAAGLLPLLLVDGPDRIWIVYAVMFWEGTVQIFFEPAEKALVPLLVEPRQLITANALNAQNADIARLIGGALGGVTAARGGIGALTLLNVSTFALSALLLTRVAARDGKRSGKRSRPRGERPVQRRAATGPVRRLLSVCSAALGPTWQHRPLRVVLGFIVLTGVGQGIMSTLFAPFVVDVLHGSGAAYGTVVSAQAVGGIAGGLATAVIGDRFRPARLWTVGALLTGLIDLVIFCYPLALRDAGVGPAIVCVVVVGLPAALMFTGLMTVIQDATDDAARGRVFGVLGAAEAASMLAGIAIGATGGERLGIIPLLTVQGFGLIAGGFLALAYGRQPRPPAGVPQPRAGATGPQGAPQAVEPADRPA</sequence>
<feature type="transmembrane region" description="Helical" evidence="8">
    <location>
        <begin position="272"/>
        <end position="295"/>
    </location>
</feature>
<feature type="domain" description="Major facilitator superfamily (MFS) profile" evidence="9">
    <location>
        <begin position="237"/>
        <end position="451"/>
    </location>
</feature>
<feature type="transmembrane region" description="Helical" evidence="8">
    <location>
        <begin position="394"/>
        <end position="417"/>
    </location>
</feature>
<evidence type="ECO:0000259" key="9">
    <source>
        <dbReference type="PROSITE" id="PS50850"/>
    </source>
</evidence>
<dbReference type="InterPro" id="IPR036259">
    <property type="entry name" value="MFS_trans_sf"/>
</dbReference>
<evidence type="ECO:0000256" key="8">
    <source>
        <dbReference type="SAM" id="Phobius"/>
    </source>
</evidence>
<accession>A0ABY9HCQ9</accession>
<evidence type="ECO:0000256" key="7">
    <source>
        <dbReference type="SAM" id="MobiDB-lite"/>
    </source>
</evidence>
<keyword evidence="5 8" id="KW-1133">Transmembrane helix</keyword>
<dbReference type="CDD" id="cd06173">
    <property type="entry name" value="MFS_MefA_like"/>
    <property type="match status" value="1"/>
</dbReference>
<feature type="transmembrane region" description="Helical" evidence="8">
    <location>
        <begin position="240"/>
        <end position="260"/>
    </location>
</feature>
<feature type="transmembrane region" description="Helical" evidence="8">
    <location>
        <begin position="302"/>
        <end position="325"/>
    </location>
</feature>
<organism evidence="10 11">
    <name type="scientific">Streptomyces castrisilvae</name>
    <dbReference type="NCBI Taxonomy" id="3033811"/>
    <lineage>
        <taxon>Bacteria</taxon>
        <taxon>Bacillati</taxon>
        <taxon>Actinomycetota</taxon>
        <taxon>Actinomycetes</taxon>
        <taxon>Kitasatosporales</taxon>
        <taxon>Streptomycetaceae</taxon>
        <taxon>Streptomyces</taxon>
    </lineage>
</organism>
<comment type="subcellular location">
    <subcellularLocation>
        <location evidence="1">Cell membrane</location>
        <topology evidence="1">Multi-pass membrane protein</topology>
    </subcellularLocation>
</comment>
<evidence type="ECO:0000313" key="11">
    <source>
        <dbReference type="Proteomes" id="UP001239522"/>
    </source>
</evidence>